<proteinExistence type="predicted"/>
<sequence length="60" mass="6397">MGKRDKQSRRDGNGSSNGQNAPSGNGGEGRAGRLSQIKNHKGPGDEVLNEFISGEDLYDH</sequence>
<organism evidence="2 3">
    <name type="scientific">Paenibacillus apis</name>
    <dbReference type="NCBI Taxonomy" id="1792174"/>
    <lineage>
        <taxon>Bacteria</taxon>
        <taxon>Bacillati</taxon>
        <taxon>Bacillota</taxon>
        <taxon>Bacilli</taxon>
        <taxon>Bacillales</taxon>
        <taxon>Paenibacillaceae</taxon>
        <taxon>Paenibacillus</taxon>
    </lineage>
</organism>
<feature type="region of interest" description="Disordered" evidence="1">
    <location>
        <begin position="1"/>
        <end position="60"/>
    </location>
</feature>
<dbReference type="Proteomes" id="UP000678895">
    <property type="component" value="Unassembled WGS sequence"/>
</dbReference>
<reference evidence="2" key="1">
    <citation type="submission" date="2021-03" db="EMBL/GenBank/DDBJ databases">
        <title>Antimicrobial resistance genes in bacteria isolated from Japanese honey, and their potential for conferring macrolide and lincosamide resistance in the American foulbrood pathogen Paenibacillus larvae.</title>
        <authorList>
            <person name="Okamoto M."/>
            <person name="Kumagai M."/>
            <person name="Kanamori H."/>
            <person name="Takamatsu D."/>
        </authorList>
    </citation>
    <scope>NUCLEOTIDE SEQUENCE</scope>
    <source>
        <strain evidence="2">J41TS4</strain>
    </source>
</reference>
<evidence type="ECO:0000313" key="3">
    <source>
        <dbReference type="Proteomes" id="UP000678895"/>
    </source>
</evidence>
<gene>
    <name evidence="2" type="ORF">J41TS4_19300</name>
</gene>
<comment type="caution">
    <text evidence="2">The sequence shown here is derived from an EMBL/GenBank/DDBJ whole genome shotgun (WGS) entry which is preliminary data.</text>
</comment>
<protein>
    <submittedName>
        <fullName evidence="2">Uncharacterized protein</fullName>
    </submittedName>
</protein>
<feature type="compositionally biased region" description="Polar residues" evidence="1">
    <location>
        <begin position="13"/>
        <end position="23"/>
    </location>
</feature>
<keyword evidence="3" id="KW-1185">Reference proteome</keyword>
<accession>A0A919Y4W5</accession>
<evidence type="ECO:0000256" key="1">
    <source>
        <dbReference type="SAM" id="MobiDB-lite"/>
    </source>
</evidence>
<evidence type="ECO:0000313" key="2">
    <source>
        <dbReference type="EMBL" id="GIO42172.1"/>
    </source>
</evidence>
<feature type="compositionally biased region" description="Basic and acidic residues" evidence="1">
    <location>
        <begin position="1"/>
        <end position="12"/>
    </location>
</feature>
<dbReference type="AlphaFoldDB" id="A0A919Y4W5"/>
<dbReference type="RefSeq" id="WP_044481184.1">
    <property type="nucleotide sequence ID" value="NZ_BORS01000005.1"/>
</dbReference>
<name>A0A919Y4W5_9BACL</name>
<dbReference type="EMBL" id="BORS01000005">
    <property type="protein sequence ID" value="GIO42172.1"/>
    <property type="molecule type" value="Genomic_DNA"/>
</dbReference>